<evidence type="ECO:0000313" key="3">
    <source>
        <dbReference type="Proteomes" id="UP000321938"/>
    </source>
</evidence>
<evidence type="ECO:0000313" key="2">
    <source>
        <dbReference type="EMBL" id="TXE18634.1"/>
    </source>
</evidence>
<evidence type="ECO:0000259" key="1">
    <source>
        <dbReference type="Pfam" id="PF19190"/>
    </source>
</evidence>
<dbReference type="Proteomes" id="UP000321938">
    <property type="component" value="Unassembled WGS sequence"/>
</dbReference>
<dbReference type="OrthoDB" id="1418316at2"/>
<gene>
    <name evidence="2" type="ORF">ES692_06205</name>
</gene>
<comment type="caution">
    <text evidence="2">The sequence shown here is derived from an EMBL/GenBank/DDBJ whole genome shotgun (WGS) entry which is preliminary data.</text>
</comment>
<dbReference type="Pfam" id="PF19190">
    <property type="entry name" value="BACON_2"/>
    <property type="match status" value="1"/>
</dbReference>
<protein>
    <submittedName>
        <fullName evidence="2">BACON domain-containing protein</fullName>
    </submittedName>
</protein>
<dbReference type="InterPro" id="IPR013783">
    <property type="entry name" value="Ig-like_fold"/>
</dbReference>
<dbReference type="EMBL" id="VOSB01000007">
    <property type="protein sequence ID" value="TXE18634.1"/>
    <property type="molecule type" value="Genomic_DNA"/>
</dbReference>
<keyword evidence="3" id="KW-1185">Reference proteome</keyword>
<feature type="domain" description="BACON" evidence="1">
    <location>
        <begin position="136"/>
        <end position="208"/>
    </location>
</feature>
<proteinExistence type="predicted"/>
<sequence length="643" mass="71107">MAFNPPGPYAFNYLQTQPLDSQTGFYIYSSQLESVSNITLLGGPPWLELINVFSNIELNKITFTLKINESYAYSMAEGDYSASVRLRIQGSQYLGGTLINPSYTYSTFLNVNLNVQHVTVLTLTPSLLPFSYVIGDSTPQNQTLSIESDSNWTITSGQSWVTLSSINGVGSAQIVVGVNTNGLDAGSYSALLTVVDNSNTRYATVTLTITDETTANDYLVVTPQLTNFLSILGEANSAEKIINIDASDDWSLTNSASWLNTSATTGSSGQSTITLTVDSAALTNTNISYLATVTFQSQDIIKIIYVELRILNFVTQGLANETLYYADDRNEFQVTNIDNSNDLILQAIISNGEIYTVKRFKTPYHQGVAKALFGMETNFLLQSVNPTNNFNTRIKNNFLPTNTTFQAINKNRNTGLENLIASYANVRFLKGKTPTVANKLCYIPEKVTLDANSLISLTVQSTNAITEIEVTGDYTGTFTTSIAGNLYTYNAILNLGPLNLVPGNVIEVTFGIITLEITIDETYPEINTLAFQNEWNEFELFTTKGFLTIEKPASKTETDLQVNGKVHTKVSEIKTGKDYALSTGWLHTQAEVDWLSMILDSKIIFIYQNGEPIEIILETKKLQLYKTRENLRAYQLKFKKAIV</sequence>
<dbReference type="AlphaFoldDB" id="A0A5C7BA93"/>
<dbReference type="InterPro" id="IPR024361">
    <property type="entry name" value="BACON"/>
</dbReference>
<reference evidence="2 3" key="1">
    <citation type="submission" date="2019-08" db="EMBL/GenBank/DDBJ databases">
        <title>Genome of Psychroserpens burtonensis ACAM 167.</title>
        <authorList>
            <person name="Bowman J.P."/>
        </authorList>
    </citation>
    <scope>NUCLEOTIDE SEQUENCE [LARGE SCALE GENOMIC DNA]</scope>
    <source>
        <strain evidence="2 3">ACAM 167</strain>
    </source>
</reference>
<name>A0A5C7BA93_9FLAO</name>
<accession>A0A5C7BA93</accession>
<dbReference type="Gene3D" id="2.60.40.10">
    <property type="entry name" value="Immunoglobulins"/>
    <property type="match status" value="2"/>
</dbReference>
<dbReference type="RefSeq" id="WP_147231392.1">
    <property type="nucleotide sequence ID" value="NZ_VOSB01000007.1"/>
</dbReference>
<organism evidence="2 3">
    <name type="scientific">Psychroserpens burtonensis</name>
    <dbReference type="NCBI Taxonomy" id="49278"/>
    <lineage>
        <taxon>Bacteria</taxon>
        <taxon>Pseudomonadati</taxon>
        <taxon>Bacteroidota</taxon>
        <taxon>Flavobacteriia</taxon>
        <taxon>Flavobacteriales</taxon>
        <taxon>Flavobacteriaceae</taxon>
        <taxon>Psychroserpens</taxon>
    </lineage>
</organism>